<dbReference type="Pfam" id="PF13649">
    <property type="entry name" value="Methyltransf_25"/>
    <property type="match status" value="1"/>
</dbReference>
<dbReference type="Gene3D" id="3.40.50.150">
    <property type="entry name" value="Vaccinia Virus protein VP39"/>
    <property type="match status" value="1"/>
</dbReference>
<dbReference type="SUPFAM" id="SSF53335">
    <property type="entry name" value="S-adenosyl-L-methionine-dependent methyltransferases"/>
    <property type="match status" value="1"/>
</dbReference>
<evidence type="ECO:0000259" key="1">
    <source>
        <dbReference type="Pfam" id="PF13649"/>
    </source>
</evidence>
<protein>
    <submittedName>
        <fullName evidence="2">Methyltransferase domain-containing protein</fullName>
    </submittedName>
</protein>
<accession>A0A7K0GAH1</accession>
<keyword evidence="3" id="KW-1185">Reference proteome</keyword>
<feature type="domain" description="Methyltransferase" evidence="1">
    <location>
        <begin position="123"/>
        <end position="199"/>
    </location>
</feature>
<dbReference type="AlphaFoldDB" id="A0A7K0GAH1"/>
<gene>
    <name evidence="2" type="ORF">GJE22_09445</name>
</gene>
<name>A0A7K0GAH1_9ACTN</name>
<keyword evidence="2" id="KW-0808">Transferase</keyword>
<dbReference type="Proteomes" id="UP000470010">
    <property type="component" value="Unassembled WGS sequence"/>
</dbReference>
<dbReference type="EMBL" id="VTFZ01000014">
    <property type="protein sequence ID" value="MRX80805.1"/>
    <property type="molecule type" value="Genomic_DNA"/>
</dbReference>
<proteinExistence type="predicted"/>
<organism evidence="2 3">
    <name type="scientific">Enorma shizhengliae</name>
    <dbReference type="NCBI Taxonomy" id="2606615"/>
    <lineage>
        <taxon>Bacteria</taxon>
        <taxon>Bacillati</taxon>
        <taxon>Actinomycetota</taxon>
        <taxon>Coriobacteriia</taxon>
        <taxon>Coriobacteriales</taxon>
        <taxon>Coriobacteriaceae</taxon>
        <taxon>Enorma</taxon>
    </lineage>
</organism>
<evidence type="ECO:0000313" key="3">
    <source>
        <dbReference type="Proteomes" id="UP000470010"/>
    </source>
</evidence>
<dbReference type="GO" id="GO:0032259">
    <property type="term" value="P:methylation"/>
    <property type="evidence" value="ECO:0007669"/>
    <property type="project" value="UniProtKB-KW"/>
</dbReference>
<reference evidence="3" key="1">
    <citation type="submission" date="2019-08" db="EMBL/GenBank/DDBJ databases">
        <title>Arthrobacter sp. nov., isolated from plateau pika and Tibetan wild ass.</title>
        <authorList>
            <person name="Ge Y."/>
        </authorList>
    </citation>
    <scope>NUCLEOTIDE SEQUENCE [LARGE SCALE GENOMIC DNA]</scope>
    <source>
        <strain evidence="3">HF-1365</strain>
    </source>
</reference>
<comment type="caution">
    <text evidence="2">The sequence shown here is derived from an EMBL/GenBank/DDBJ whole genome shotgun (WGS) entry which is preliminary data.</text>
</comment>
<dbReference type="InterPro" id="IPR041698">
    <property type="entry name" value="Methyltransf_25"/>
</dbReference>
<sequence length="268" mass="28873">MFPKLERVVLAVLFGKDLVPDGDAERAFSASSASNRALRATRQGPTRGGNAVVASYASITSKADLLAADAARDIALCGRSLHVDAQVRADLASAGANEPTPTPYFVLEELFGKLGLTADDHLLDVGCGTGRVLAYAASQLPCRATGVELDARLANIASSWAASSPQLNVIAGSVLDISLAPYTCFYLFNPFDTAVLTRFLDKAEREAAPPFTLVHMSDNGESFAYQGRPGWRLVRSGSIQMFQTASGRSIKFYEFPQHYSVWRYEGVR</sequence>
<evidence type="ECO:0000313" key="2">
    <source>
        <dbReference type="EMBL" id="MRX80805.1"/>
    </source>
</evidence>
<keyword evidence="2" id="KW-0489">Methyltransferase</keyword>
<dbReference type="InterPro" id="IPR029063">
    <property type="entry name" value="SAM-dependent_MTases_sf"/>
</dbReference>
<dbReference type="GO" id="GO:0008168">
    <property type="term" value="F:methyltransferase activity"/>
    <property type="evidence" value="ECO:0007669"/>
    <property type="project" value="UniProtKB-KW"/>
</dbReference>
<dbReference type="CDD" id="cd02440">
    <property type="entry name" value="AdoMet_MTases"/>
    <property type="match status" value="1"/>
</dbReference>